<name>A0A1G8PSW6_9RHOB</name>
<dbReference type="EMBL" id="FNEJ01000013">
    <property type="protein sequence ID" value="SDI95522.1"/>
    <property type="molecule type" value="Genomic_DNA"/>
</dbReference>
<dbReference type="AlphaFoldDB" id="A0A1G8PSW6"/>
<reference evidence="1 2" key="1">
    <citation type="submission" date="2016-10" db="EMBL/GenBank/DDBJ databases">
        <authorList>
            <person name="de Groot N.N."/>
        </authorList>
    </citation>
    <scope>NUCLEOTIDE SEQUENCE [LARGE SCALE GENOMIC DNA]</scope>
    <source>
        <strain evidence="1 2">DSM 26424</strain>
    </source>
</reference>
<proteinExistence type="predicted"/>
<protein>
    <submittedName>
        <fullName evidence="1">Uncharacterized protein</fullName>
    </submittedName>
</protein>
<sequence>MTRWTYRPCIIAGTSRPNDFVVKRDGRDVGRVMQQRLGMSAGGDLVWWWGTWTYPSVHGYAESLEQALEKVRQGATDDLPETDVDRRR</sequence>
<evidence type="ECO:0000313" key="1">
    <source>
        <dbReference type="EMBL" id="SDI95522.1"/>
    </source>
</evidence>
<evidence type="ECO:0000313" key="2">
    <source>
        <dbReference type="Proteomes" id="UP000199093"/>
    </source>
</evidence>
<accession>A0A1G8PSW6</accession>
<organism evidence="1 2">
    <name type="scientific">Salipiger marinus</name>
    <dbReference type="NCBI Taxonomy" id="555512"/>
    <lineage>
        <taxon>Bacteria</taxon>
        <taxon>Pseudomonadati</taxon>
        <taxon>Pseudomonadota</taxon>
        <taxon>Alphaproteobacteria</taxon>
        <taxon>Rhodobacterales</taxon>
        <taxon>Roseobacteraceae</taxon>
        <taxon>Salipiger</taxon>
    </lineage>
</organism>
<dbReference type="Proteomes" id="UP000199093">
    <property type="component" value="Unassembled WGS sequence"/>
</dbReference>
<keyword evidence="2" id="KW-1185">Reference proteome</keyword>
<dbReference type="RefSeq" id="WP_165616836.1">
    <property type="nucleotide sequence ID" value="NZ_FNEJ01000013.1"/>
</dbReference>
<gene>
    <name evidence="1" type="ORF">SAMN04487993_101395</name>
</gene>